<evidence type="ECO:0000313" key="2">
    <source>
        <dbReference type="EMBL" id="EME48546.1"/>
    </source>
</evidence>
<evidence type="ECO:0000256" key="1">
    <source>
        <dbReference type="SAM" id="Coils"/>
    </source>
</evidence>
<keyword evidence="3" id="KW-1185">Reference proteome</keyword>
<reference evidence="2 3" key="2">
    <citation type="journal article" date="2012" name="PLoS Pathog.">
        <title>Diverse lifestyles and strategies of plant pathogenesis encoded in the genomes of eighteen Dothideomycetes fungi.</title>
        <authorList>
            <person name="Ohm R.A."/>
            <person name="Feau N."/>
            <person name="Henrissat B."/>
            <person name="Schoch C.L."/>
            <person name="Horwitz B.A."/>
            <person name="Barry K.W."/>
            <person name="Condon B.J."/>
            <person name="Copeland A.C."/>
            <person name="Dhillon B."/>
            <person name="Glaser F."/>
            <person name="Hesse C.N."/>
            <person name="Kosti I."/>
            <person name="LaButti K."/>
            <person name="Lindquist E.A."/>
            <person name="Lucas S."/>
            <person name="Salamov A.A."/>
            <person name="Bradshaw R.E."/>
            <person name="Ciuffetti L."/>
            <person name="Hamelin R.C."/>
            <person name="Kema G.H.J."/>
            <person name="Lawrence C."/>
            <person name="Scott J.A."/>
            <person name="Spatafora J.W."/>
            <person name="Turgeon B.G."/>
            <person name="de Wit P.J.G.M."/>
            <person name="Zhong S."/>
            <person name="Goodwin S.B."/>
            <person name="Grigoriev I.V."/>
        </authorList>
    </citation>
    <scope>NUCLEOTIDE SEQUENCE [LARGE SCALE GENOMIC DNA]</scope>
    <source>
        <strain evidence="3">NZE10 / CBS 128990</strain>
    </source>
</reference>
<reference evidence="3" key="1">
    <citation type="journal article" date="2012" name="PLoS Genet.">
        <title>The genomes of the fungal plant pathogens Cladosporium fulvum and Dothistroma septosporum reveal adaptation to different hosts and lifestyles but also signatures of common ancestry.</title>
        <authorList>
            <person name="de Wit P.J.G.M."/>
            <person name="van der Burgt A."/>
            <person name="Oekmen B."/>
            <person name="Stergiopoulos I."/>
            <person name="Abd-Elsalam K.A."/>
            <person name="Aerts A.L."/>
            <person name="Bahkali A.H."/>
            <person name="Beenen H.G."/>
            <person name="Chettri P."/>
            <person name="Cox M.P."/>
            <person name="Datema E."/>
            <person name="de Vries R.P."/>
            <person name="Dhillon B."/>
            <person name="Ganley A.R."/>
            <person name="Griffiths S.A."/>
            <person name="Guo Y."/>
            <person name="Hamelin R.C."/>
            <person name="Henrissat B."/>
            <person name="Kabir M.S."/>
            <person name="Jashni M.K."/>
            <person name="Kema G."/>
            <person name="Klaubauf S."/>
            <person name="Lapidus A."/>
            <person name="Levasseur A."/>
            <person name="Lindquist E."/>
            <person name="Mehrabi R."/>
            <person name="Ohm R.A."/>
            <person name="Owen T.J."/>
            <person name="Salamov A."/>
            <person name="Schwelm A."/>
            <person name="Schijlen E."/>
            <person name="Sun H."/>
            <person name="van den Burg H.A."/>
            <person name="van Ham R.C.H.J."/>
            <person name="Zhang S."/>
            <person name="Goodwin S.B."/>
            <person name="Grigoriev I.V."/>
            <person name="Collemare J."/>
            <person name="Bradshaw R.E."/>
        </authorList>
    </citation>
    <scope>NUCLEOTIDE SEQUENCE [LARGE SCALE GENOMIC DNA]</scope>
    <source>
        <strain evidence="3">NZE10 / CBS 128990</strain>
    </source>
</reference>
<dbReference type="Proteomes" id="UP000016933">
    <property type="component" value="Unassembled WGS sequence"/>
</dbReference>
<gene>
    <name evidence="2" type="ORF">DOTSEDRAFT_48998</name>
</gene>
<sequence>MQTQRTRIATERQFLSGHEPKADEALIALFEQKIVVLEAVLEEMDRRRVLAEASLHDAERRLREILNIILAYLEEALREARLVPEQDLQDSATLEEFDLETEYRAMAKRLNIGYEETKWRRTYQSRRTS</sequence>
<organism evidence="2 3">
    <name type="scientific">Dothistroma septosporum (strain NZE10 / CBS 128990)</name>
    <name type="common">Red band needle blight fungus</name>
    <name type="synonym">Mycosphaerella pini</name>
    <dbReference type="NCBI Taxonomy" id="675120"/>
    <lineage>
        <taxon>Eukaryota</taxon>
        <taxon>Fungi</taxon>
        <taxon>Dikarya</taxon>
        <taxon>Ascomycota</taxon>
        <taxon>Pezizomycotina</taxon>
        <taxon>Dothideomycetes</taxon>
        <taxon>Dothideomycetidae</taxon>
        <taxon>Mycosphaerellales</taxon>
        <taxon>Mycosphaerellaceae</taxon>
        <taxon>Dothistroma</taxon>
    </lineage>
</organism>
<accession>N1PYF3</accession>
<name>N1PYF3_DOTSN</name>
<dbReference type="AlphaFoldDB" id="N1PYF3"/>
<dbReference type="HOGENOM" id="CLU_1948762_0_0_1"/>
<protein>
    <submittedName>
        <fullName evidence="2">Uncharacterized protein</fullName>
    </submittedName>
</protein>
<proteinExistence type="predicted"/>
<evidence type="ECO:0000313" key="3">
    <source>
        <dbReference type="Proteomes" id="UP000016933"/>
    </source>
</evidence>
<dbReference type="EMBL" id="KB446535">
    <property type="protein sequence ID" value="EME48546.1"/>
    <property type="molecule type" value="Genomic_DNA"/>
</dbReference>
<keyword evidence="1" id="KW-0175">Coiled coil</keyword>
<feature type="coiled-coil region" evidence="1">
    <location>
        <begin position="27"/>
        <end position="75"/>
    </location>
</feature>